<gene>
    <name evidence="3" type="ORF">SDRG_07080</name>
</gene>
<reference evidence="3 4" key="1">
    <citation type="submission" date="2012-04" db="EMBL/GenBank/DDBJ databases">
        <title>The Genome Sequence of Saprolegnia declina VS20.</title>
        <authorList>
            <consortium name="The Broad Institute Genome Sequencing Platform"/>
            <person name="Russ C."/>
            <person name="Nusbaum C."/>
            <person name="Tyler B."/>
            <person name="van West P."/>
            <person name="Dieguez-Uribeondo J."/>
            <person name="de Bruijn I."/>
            <person name="Tripathy S."/>
            <person name="Jiang R."/>
            <person name="Young S.K."/>
            <person name="Zeng Q."/>
            <person name="Gargeya S."/>
            <person name="Fitzgerald M."/>
            <person name="Haas B."/>
            <person name="Abouelleil A."/>
            <person name="Alvarado L."/>
            <person name="Arachchi H.M."/>
            <person name="Berlin A."/>
            <person name="Chapman S.B."/>
            <person name="Goldberg J."/>
            <person name="Griggs A."/>
            <person name="Gujja S."/>
            <person name="Hansen M."/>
            <person name="Howarth C."/>
            <person name="Imamovic A."/>
            <person name="Larimer J."/>
            <person name="McCowen C."/>
            <person name="Montmayeur A."/>
            <person name="Murphy C."/>
            <person name="Neiman D."/>
            <person name="Pearson M."/>
            <person name="Priest M."/>
            <person name="Roberts A."/>
            <person name="Saif S."/>
            <person name="Shea T."/>
            <person name="Sisk P."/>
            <person name="Sykes S."/>
            <person name="Wortman J."/>
            <person name="Nusbaum C."/>
            <person name="Birren B."/>
        </authorList>
    </citation>
    <scope>NUCLEOTIDE SEQUENCE [LARGE SCALE GENOMIC DNA]</scope>
    <source>
        <strain evidence="3 4">VS20</strain>
    </source>
</reference>
<dbReference type="InterPro" id="IPR018997">
    <property type="entry name" value="PUB_domain"/>
</dbReference>
<dbReference type="PANTHER" id="PTHR10677">
    <property type="entry name" value="UBIQUILIN"/>
    <property type="match status" value="1"/>
</dbReference>
<dbReference type="InterPro" id="IPR000626">
    <property type="entry name" value="Ubiquitin-like_dom"/>
</dbReference>
<dbReference type="PANTHER" id="PTHR10677:SF3">
    <property type="entry name" value="FI07626P-RELATED"/>
    <property type="match status" value="1"/>
</dbReference>
<dbReference type="EMBL" id="JH767151">
    <property type="protein sequence ID" value="EQC35368.1"/>
    <property type="molecule type" value="Genomic_DNA"/>
</dbReference>
<dbReference type="Pfam" id="PF23195">
    <property type="entry name" value="UBQLN1"/>
    <property type="match status" value="1"/>
</dbReference>
<dbReference type="RefSeq" id="XP_008611118.1">
    <property type="nucleotide sequence ID" value="XM_008612896.1"/>
</dbReference>
<feature type="compositionally biased region" description="Low complexity" evidence="1">
    <location>
        <begin position="341"/>
        <end position="362"/>
    </location>
</feature>
<dbReference type="InParanoid" id="T0RS44"/>
<dbReference type="Gene3D" id="3.10.20.90">
    <property type="entry name" value="Phosphatidylinositol 3-kinase Catalytic Subunit, Chain A, domain 1"/>
    <property type="match status" value="1"/>
</dbReference>
<dbReference type="SUPFAM" id="SSF54236">
    <property type="entry name" value="Ubiquitin-like"/>
    <property type="match status" value="1"/>
</dbReference>
<dbReference type="InterPro" id="IPR029071">
    <property type="entry name" value="Ubiquitin-like_domsf"/>
</dbReference>
<dbReference type="OrthoDB" id="267397at2759"/>
<dbReference type="InterPro" id="IPR036339">
    <property type="entry name" value="PUB-like_dom_sf"/>
</dbReference>
<dbReference type="GO" id="GO:0031593">
    <property type="term" value="F:polyubiquitin modification-dependent protein binding"/>
    <property type="evidence" value="ECO:0007669"/>
    <property type="project" value="TreeGrafter"/>
</dbReference>
<name>T0RS44_SAPDV</name>
<sequence>MAHVTVKQTTGAAHDVEIDVATATVLELKQKVQELLHCPPEAQRLIFQGRVLDEKATLASYALTDGLTVHLVINAKLMPAATPTPAPTATPATTPATTAAASSAQVSLASLLPLLKQTTAGVAALATLKKMAENIVNHPTEEKYRKIRLSNEALKKKVLDVPHGLASVHAMGFAPGVEEDFLVLVPTASNWEHLVASKRLLDQASAPAAAPAFPAFAPSAAPASGPAGLGSDPLQGMQAMLQNPMLASMLQNDPRIQQMAQGNPMLQQALANPAMLQQALGAVQNNPMMRQQMQQMMANPQLMEQMMQGGGFPASPYGMGYAQPPAAPAAASPFGAPVSLATPSPAAPVSPAVPASTTRAAPMAPPARSEEDEIAEAIARSLREM</sequence>
<proteinExistence type="predicted"/>
<dbReference type="PROSITE" id="PS50053">
    <property type="entry name" value="UBIQUITIN_2"/>
    <property type="match status" value="1"/>
</dbReference>
<protein>
    <recommendedName>
        <fullName evidence="2">Ubiquitin-like domain-containing protein</fullName>
    </recommendedName>
</protein>
<evidence type="ECO:0000259" key="2">
    <source>
        <dbReference type="PROSITE" id="PS50053"/>
    </source>
</evidence>
<keyword evidence="4" id="KW-1185">Reference proteome</keyword>
<dbReference type="AlphaFoldDB" id="T0RS44"/>
<dbReference type="SUPFAM" id="SSF143503">
    <property type="entry name" value="PUG domain-like"/>
    <property type="match status" value="1"/>
</dbReference>
<dbReference type="GO" id="GO:0005829">
    <property type="term" value="C:cytosol"/>
    <property type="evidence" value="ECO:0007669"/>
    <property type="project" value="TreeGrafter"/>
</dbReference>
<dbReference type="VEuPathDB" id="FungiDB:SDRG_07080"/>
<dbReference type="SMART" id="SM00213">
    <property type="entry name" value="UBQ"/>
    <property type="match status" value="1"/>
</dbReference>
<dbReference type="eggNOG" id="ENOG502S09Q">
    <property type="taxonomic scope" value="Eukaryota"/>
</dbReference>
<evidence type="ECO:0000313" key="4">
    <source>
        <dbReference type="Proteomes" id="UP000030762"/>
    </source>
</evidence>
<accession>T0RS44</accession>
<organism evidence="3 4">
    <name type="scientific">Saprolegnia diclina (strain VS20)</name>
    <dbReference type="NCBI Taxonomy" id="1156394"/>
    <lineage>
        <taxon>Eukaryota</taxon>
        <taxon>Sar</taxon>
        <taxon>Stramenopiles</taxon>
        <taxon>Oomycota</taxon>
        <taxon>Saprolegniomycetes</taxon>
        <taxon>Saprolegniales</taxon>
        <taxon>Saprolegniaceae</taxon>
        <taxon>Saprolegnia</taxon>
    </lineage>
</organism>
<dbReference type="GeneID" id="19947807"/>
<dbReference type="SMART" id="SM00580">
    <property type="entry name" value="PUG"/>
    <property type="match status" value="1"/>
</dbReference>
<dbReference type="OMA" id="LVACKAV"/>
<feature type="region of interest" description="Disordered" evidence="1">
    <location>
        <begin position="341"/>
        <end position="372"/>
    </location>
</feature>
<dbReference type="InterPro" id="IPR015496">
    <property type="entry name" value="Ubiquilin"/>
</dbReference>
<evidence type="ECO:0000313" key="3">
    <source>
        <dbReference type="EMBL" id="EQC35368.1"/>
    </source>
</evidence>
<dbReference type="Pfam" id="PF09409">
    <property type="entry name" value="PUB"/>
    <property type="match status" value="1"/>
</dbReference>
<dbReference type="GO" id="GO:0006511">
    <property type="term" value="P:ubiquitin-dependent protein catabolic process"/>
    <property type="evidence" value="ECO:0007669"/>
    <property type="project" value="TreeGrafter"/>
</dbReference>
<dbReference type="CDD" id="cd09212">
    <property type="entry name" value="PUB"/>
    <property type="match status" value="1"/>
</dbReference>
<dbReference type="Proteomes" id="UP000030762">
    <property type="component" value="Unassembled WGS sequence"/>
</dbReference>
<evidence type="ECO:0000256" key="1">
    <source>
        <dbReference type="SAM" id="MobiDB-lite"/>
    </source>
</evidence>
<feature type="domain" description="Ubiquitin-like" evidence="2">
    <location>
        <begin position="22"/>
        <end position="74"/>
    </location>
</feature>
<dbReference type="Gene3D" id="1.20.58.2190">
    <property type="match status" value="1"/>
</dbReference>
<dbReference type="Pfam" id="PF00240">
    <property type="entry name" value="ubiquitin"/>
    <property type="match status" value="1"/>
</dbReference>
<dbReference type="STRING" id="1156394.T0RS44"/>